<comment type="caution">
    <text evidence="1">The sequence shown here is derived from an EMBL/GenBank/DDBJ whole genome shotgun (WGS) entry which is preliminary data.</text>
</comment>
<dbReference type="EMBL" id="CABQ01000198">
    <property type="protein sequence ID" value="CBI08240.1"/>
    <property type="molecule type" value="Genomic_DNA"/>
</dbReference>
<sequence>MTPSMQYRLSLDFPHFDIRKSIIRIFRDPDAPDMDGKRFVVVRKVLTPEEIVRFDADNDAYWQYRNGEATEAFLKAAARDAWQTKYGEPIPECALEEERDPETTMASCLLPYDGTVSLTEEESHAIAAVDGDLTMDMVWLVVEGLGWRPGKPVPLDDPGWRAIWAEEEECCMYIHIIRELMGMPFGSNDFCDESSWKPLAVILAGECDGTQKQHADTDKI</sequence>
<dbReference type="AlphaFoldDB" id="E6QLW9"/>
<name>E6QLW9_9ZZZZ</name>
<reference evidence="1" key="1">
    <citation type="submission" date="2009-10" db="EMBL/GenBank/DDBJ databases">
        <title>Diversity of trophic interactions inside an arsenic-rich microbial ecosystem.</title>
        <authorList>
            <person name="Bertin P.N."/>
            <person name="Heinrich-Salmeron A."/>
            <person name="Pelletier E."/>
            <person name="Goulhen-Chollet F."/>
            <person name="Arsene-Ploetze F."/>
            <person name="Gallien S."/>
            <person name="Calteau A."/>
            <person name="Vallenet D."/>
            <person name="Casiot C."/>
            <person name="Chane-Woon-Ming B."/>
            <person name="Giloteaux L."/>
            <person name="Barakat M."/>
            <person name="Bonnefoy V."/>
            <person name="Bruneel O."/>
            <person name="Chandler M."/>
            <person name="Cleiss J."/>
            <person name="Duran R."/>
            <person name="Elbaz-Poulichet F."/>
            <person name="Fonknechten N."/>
            <person name="Lauga B."/>
            <person name="Mornico D."/>
            <person name="Ortet P."/>
            <person name="Schaeffer C."/>
            <person name="Siguier P."/>
            <person name="Alexander Thil Smith A."/>
            <person name="Van Dorsselaer A."/>
            <person name="Weissenbach J."/>
            <person name="Medigue C."/>
            <person name="Le Paslier D."/>
        </authorList>
    </citation>
    <scope>NUCLEOTIDE SEQUENCE</scope>
</reference>
<evidence type="ECO:0000313" key="1">
    <source>
        <dbReference type="EMBL" id="CBI08240.1"/>
    </source>
</evidence>
<proteinExistence type="predicted"/>
<protein>
    <submittedName>
        <fullName evidence="1">Uncharacterized protein</fullName>
    </submittedName>
</protein>
<accession>E6QLW9</accession>
<gene>
    <name evidence="1" type="ORF">CARN6_1690</name>
</gene>
<organism evidence="1">
    <name type="scientific">mine drainage metagenome</name>
    <dbReference type="NCBI Taxonomy" id="410659"/>
    <lineage>
        <taxon>unclassified sequences</taxon>
        <taxon>metagenomes</taxon>
        <taxon>ecological metagenomes</taxon>
    </lineage>
</organism>